<dbReference type="UniPathway" id="UPA00958"/>
<dbReference type="GO" id="GO:0005524">
    <property type="term" value="F:ATP binding"/>
    <property type="evidence" value="ECO:0007669"/>
    <property type="project" value="UniProtKB-UniRule"/>
</dbReference>
<evidence type="ECO:0000313" key="17">
    <source>
        <dbReference type="Proteomes" id="UP000275012"/>
    </source>
</evidence>
<accession>A0A3M2I5D1</accession>
<organism evidence="16 17">
    <name type="scientific">Solilutibacter pythonis</name>
    <dbReference type="NCBI Taxonomy" id="2483112"/>
    <lineage>
        <taxon>Bacteria</taxon>
        <taxon>Pseudomonadati</taxon>
        <taxon>Pseudomonadota</taxon>
        <taxon>Gammaproteobacteria</taxon>
        <taxon>Lysobacterales</taxon>
        <taxon>Lysobacteraceae</taxon>
        <taxon>Solilutibacter</taxon>
    </lineage>
</organism>
<evidence type="ECO:0000256" key="4">
    <source>
        <dbReference type="ARBA" id="ARBA00011988"/>
    </source>
</evidence>
<gene>
    <name evidence="15" type="primary">kdkA</name>
    <name evidence="16" type="ORF">EBB59_00195</name>
</gene>
<comment type="caution">
    <text evidence="16">The sequence shown here is derived from an EMBL/GenBank/DDBJ whole genome shotgun (WGS) entry which is preliminary data.</text>
</comment>
<dbReference type="GO" id="GO:0009244">
    <property type="term" value="P:lipopolysaccharide core region biosynthetic process"/>
    <property type="evidence" value="ECO:0007669"/>
    <property type="project" value="UniProtKB-UniRule"/>
</dbReference>
<reference evidence="16 17" key="1">
    <citation type="submission" date="2018-10" db="EMBL/GenBank/DDBJ databases">
        <title>Proposal of Lysobacter pythonis sp. nov. isolated from royal pythons (Python regius).</title>
        <authorList>
            <person name="Hans-Juergen B."/>
            <person name="Huptas C."/>
            <person name="Sandra B."/>
            <person name="Igor L."/>
            <person name="Joachim S."/>
            <person name="Siegfried S."/>
            <person name="Mareike W."/>
            <person name="Peter K."/>
        </authorList>
    </citation>
    <scope>NUCLEOTIDE SEQUENCE [LARGE SCALE GENOMIC DNA]</scope>
    <source>
        <strain evidence="16 17">4284/11</strain>
    </source>
</reference>
<dbReference type="InterPro" id="IPR011009">
    <property type="entry name" value="Kinase-like_dom_sf"/>
</dbReference>
<protein>
    <recommendedName>
        <fullName evidence="13 15">3-deoxy-D-manno-octulosonic acid kinase</fullName>
        <shortName evidence="15">Kdo kinase</shortName>
        <ecNumber evidence="4 15">2.7.1.166</ecNumber>
    </recommendedName>
</protein>
<evidence type="ECO:0000256" key="9">
    <source>
        <dbReference type="ARBA" id="ARBA00022777"/>
    </source>
</evidence>
<keyword evidence="12 15" id="KW-0472">Membrane</keyword>
<evidence type="ECO:0000256" key="1">
    <source>
        <dbReference type="ARBA" id="ARBA00004515"/>
    </source>
</evidence>
<comment type="subcellular location">
    <subcellularLocation>
        <location evidence="1 15">Cell inner membrane</location>
        <topology evidence="1 15">Peripheral membrane protein</topology>
        <orientation evidence="1 15">Cytoplasmic side</orientation>
    </subcellularLocation>
</comment>
<keyword evidence="10 15" id="KW-0067">ATP-binding</keyword>
<keyword evidence="6 15" id="KW-0997">Cell inner membrane</keyword>
<name>A0A3M2I5D1_9GAMM</name>
<proteinExistence type="inferred from homology"/>
<comment type="similarity">
    <text evidence="3 15">Belongs to the protein kinase superfamily. KdkA/RfaP family.</text>
</comment>
<evidence type="ECO:0000256" key="3">
    <source>
        <dbReference type="ARBA" id="ARBA00010327"/>
    </source>
</evidence>
<evidence type="ECO:0000256" key="6">
    <source>
        <dbReference type="ARBA" id="ARBA00022519"/>
    </source>
</evidence>
<dbReference type="GO" id="GO:0016301">
    <property type="term" value="F:kinase activity"/>
    <property type="evidence" value="ECO:0007669"/>
    <property type="project" value="UniProtKB-KW"/>
</dbReference>
<evidence type="ECO:0000256" key="11">
    <source>
        <dbReference type="ARBA" id="ARBA00022985"/>
    </source>
</evidence>
<keyword evidence="7 15" id="KW-0808">Transferase</keyword>
<dbReference type="Proteomes" id="UP000275012">
    <property type="component" value="Unassembled WGS sequence"/>
</dbReference>
<feature type="active site" evidence="15">
    <location>
        <position position="176"/>
    </location>
</feature>
<dbReference type="Pfam" id="PF06293">
    <property type="entry name" value="Kdo"/>
    <property type="match status" value="1"/>
</dbReference>
<evidence type="ECO:0000256" key="14">
    <source>
        <dbReference type="ARBA" id="ARBA00034417"/>
    </source>
</evidence>
<dbReference type="GO" id="GO:0005886">
    <property type="term" value="C:plasma membrane"/>
    <property type="evidence" value="ECO:0007669"/>
    <property type="project" value="UniProtKB-SubCell"/>
</dbReference>
<dbReference type="RefSeq" id="WP_122100147.1">
    <property type="nucleotide sequence ID" value="NZ_RFLY01000001.1"/>
</dbReference>
<evidence type="ECO:0000256" key="7">
    <source>
        <dbReference type="ARBA" id="ARBA00022679"/>
    </source>
</evidence>
<dbReference type="OrthoDB" id="6854449at2"/>
<comment type="function">
    <text evidence="15">Catalyzes the ATP-dependent phosphorylation of the 3-deoxy-D-manno-octulosonic acid (Kdo) residue in Kdo-lipid IV(A) at the 4-OH position.</text>
</comment>
<evidence type="ECO:0000256" key="8">
    <source>
        <dbReference type="ARBA" id="ARBA00022741"/>
    </source>
</evidence>
<dbReference type="HAMAP" id="MF_00521">
    <property type="entry name" value="KDO_kinase"/>
    <property type="match status" value="1"/>
</dbReference>
<dbReference type="AlphaFoldDB" id="A0A3M2I5D1"/>
<evidence type="ECO:0000256" key="13">
    <source>
        <dbReference type="ARBA" id="ARBA00029511"/>
    </source>
</evidence>
<comment type="pathway">
    <text evidence="2 15">Bacterial outer membrane biogenesis; LPS core biosynthesis.</text>
</comment>
<evidence type="ECO:0000256" key="10">
    <source>
        <dbReference type="ARBA" id="ARBA00022840"/>
    </source>
</evidence>
<dbReference type="NCBIfam" id="NF002475">
    <property type="entry name" value="PRK01723.1"/>
    <property type="match status" value="1"/>
</dbReference>
<evidence type="ECO:0000256" key="5">
    <source>
        <dbReference type="ARBA" id="ARBA00022475"/>
    </source>
</evidence>
<keyword evidence="17" id="KW-1185">Reference proteome</keyword>
<dbReference type="SUPFAM" id="SSF56112">
    <property type="entry name" value="Protein kinase-like (PK-like)"/>
    <property type="match status" value="1"/>
</dbReference>
<dbReference type="EC" id="2.7.1.166" evidence="4 15"/>
<evidence type="ECO:0000256" key="12">
    <source>
        <dbReference type="ARBA" id="ARBA00023136"/>
    </source>
</evidence>
<dbReference type="GO" id="GO:0016773">
    <property type="term" value="F:phosphotransferase activity, alcohol group as acceptor"/>
    <property type="evidence" value="ECO:0007669"/>
    <property type="project" value="UniProtKB-UniRule"/>
</dbReference>
<keyword evidence="5 15" id="KW-1003">Cell membrane</keyword>
<keyword evidence="9 15" id="KW-0418">Kinase</keyword>
<comment type="catalytic activity">
    <reaction evidence="14 15">
        <text>an alpha-Kdo-(2-&gt;6)-lipid IVA + ATP = a 4-O-phospho-alpha-Kdo-(2-&gt;6)-lipid IVA + ADP + H(+)</text>
        <dbReference type="Rhea" id="RHEA:74271"/>
        <dbReference type="ChEBI" id="CHEBI:15378"/>
        <dbReference type="ChEBI" id="CHEBI:30616"/>
        <dbReference type="ChEBI" id="CHEBI:176428"/>
        <dbReference type="ChEBI" id="CHEBI:193140"/>
        <dbReference type="ChEBI" id="CHEBI:456216"/>
        <dbReference type="EC" id="2.7.1.166"/>
    </reaction>
</comment>
<keyword evidence="11 15" id="KW-0448">Lipopolysaccharide biosynthesis</keyword>
<dbReference type="Gene3D" id="1.10.510.10">
    <property type="entry name" value="Transferase(Phosphotransferase) domain 1"/>
    <property type="match status" value="1"/>
</dbReference>
<sequence length="247" mass="27111">MPMRDANETVLPFRDALGEGAIVFDPRACPQTPAPAWFDPAHWGEAAQPVGSGGRGAAWFVDARGGAFVLRHYLRGGLAAWFSHDAYLWRHAGATRSFAEFRLLQALRGRGLPAPAPIAALYRRRGRHYRAAILLARIDQARSFGQLLLAHGEDAPWPACGALIARFHRAGLDHADLNAHNLLFDAGGTAWMIDFDKSRLRPPAATWQQANLARLRRSLEKIGGAQRGTLIDTGFARLRTAYDEAMA</sequence>
<dbReference type="EMBL" id="RFLY01000001">
    <property type="protein sequence ID" value="RMH94759.1"/>
    <property type="molecule type" value="Genomic_DNA"/>
</dbReference>
<dbReference type="InterPro" id="IPR022826">
    <property type="entry name" value="KDO_kinase"/>
</dbReference>
<evidence type="ECO:0000313" key="16">
    <source>
        <dbReference type="EMBL" id="RMH94759.1"/>
    </source>
</evidence>
<keyword evidence="8 15" id="KW-0547">Nucleotide-binding</keyword>
<evidence type="ECO:0000256" key="2">
    <source>
        <dbReference type="ARBA" id="ARBA00004713"/>
    </source>
</evidence>
<evidence type="ECO:0000256" key="15">
    <source>
        <dbReference type="HAMAP-Rule" id="MF_00521"/>
    </source>
</evidence>